<protein>
    <submittedName>
        <fullName evidence="2">Uncharacterized protein</fullName>
    </submittedName>
</protein>
<keyword evidence="3" id="KW-1185">Reference proteome</keyword>
<feature type="compositionally biased region" description="Acidic residues" evidence="1">
    <location>
        <begin position="12"/>
        <end position="28"/>
    </location>
</feature>
<evidence type="ECO:0000313" key="3">
    <source>
        <dbReference type="Proteomes" id="UP000694553"/>
    </source>
</evidence>
<dbReference type="InterPro" id="IPR033194">
    <property type="entry name" value="MFAP1"/>
</dbReference>
<organism evidence="2 3">
    <name type="scientific">Corvus moneduloides</name>
    <name type="common">New Caledonian crow</name>
    <dbReference type="NCBI Taxonomy" id="1196302"/>
    <lineage>
        <taxon>Eukaryota</taxon>
        <taxon>Metazoa</taxon>
        <taxon>Chordata</taxon>
        <taxon>Craniata</taxon>
        <taxon>Vertebrata</taxon>
        <taxon>Euteleostomi</taxon>
        <taxon>Archelosauria</taxon>
        <taxon>Archosauria</taxon>
        <taxon>Dinosauria</taxon>
        <taxon>Saurischia</taxon>
        <taxon>Theropoda</taxon>
        <taxon>Coelurosauria</taxon>
        <taxon>Aves</taxon>
        <taxon>Neognathae</taxon>
        <taxon>Neoaves</taxon>
        <taxon>Telluraves</taxon>
        <taxon>Australaves</taxon>
        <taxon>Passeriformes</taxon>
        <taxon>Corvoidea</taxon>
        <taxon>Corvidae</taxon>
        <taxon>Corvus</taxon>
    </lineage>
</organism>
<dbReference type="Ensembl" id="ENSCMUT00000034339.1">
    <property type="protein sequence ID" value="ENSCMUP00000029224.1"/>
    <property type="gene ID" value="ENSCMUG00000019281.1"/>
</dbReference>
<feature type="region of interest" description="Disordered" evidence="1">
    <location>
        <begin position="106"/>
        <end position="133"/>
    </location>
</feature>
<sequence>MEVEDEGRSGEEAESESWYEEYTDNEGEVEPRLKPVFIHRKEQITVQERGAEALEQEAKRMAEEWLKYTLQIGEEEAKKELEEGKQPLAALDALVEMMRRMGRSVVEEEEAGMERNPTEQERRASGKGTTNRAGKGKYKFLQQHCHHGAFLRDEEEEGQEGVQCSGPQGQLQASSTVTCQKVCFFCKKKGGLGLLYDSPSRWEAQHVLVLAALCVLSRKGWEEPSGSEDPFKINF</sequence>
<reference evidence="2" key="2">
    <citation type="submission" date="2025-08" db="UniProtKB">
        <authorList>
            <consortium name="Ensembl"/>
        </authorList>
    </citation>
    <scope>IDENTIFICATION</scope>
</reference>
<dbReference type="AlphaFoldDB" id="A0A8U7P876"/>
<name>A0A8U7P876_CORMO</name>
<feature type="compositionally biased region" description="Basic and acidic residues" evidence="1">
    <location>
        <begin position="112"/>
        <end position="124"/>
    </location>
</feature>
<dbReference type="Proteomes" id="UP000694553">
    <property type="component" value="Unassembled WGS sequence"/>
</dbReference>
<evidence type="ECO:0000313" key="2">
    <source>
        <dbReference type="Ensembl" id="ENSCMUP00000029224.1"/>
    </source>
</evidence>
<proteinExistence type="predicted"/>
<feature type="region of interest" description="Disordered" evidence="1">
    <location>
        <begin position="1"/>
        <end position="34"/>
    </location>
</feature>
<evidence type="ECO:0000256" key="1">
    <source>
        <dbReference type="SAM" id="MobiDB-lite"/>
    </source>
</evidence>
<reference evidence="2" key="3">
    <citation type="submission" date="2025-09" db="UniProtKB">
        <authorList>
            <consortium name="Ensembl"/>
        </authorList>
    </citation>
    <scope>IDENTIFICATION</scope>
</reference>
<feature type="compositionally biased region" description="Basic and acidic residues" evidence="1">
    <location>
        <begin position="1"/>
        <end position="11"/>
    </location>
</feature>
<reference evidence="3" key="1">
    <citation type="submission" date="2019-10" db="EMBL/GenBank/DDBJ databases">
        <title>Corvus moneduloides (New Caledonian crow) genome, bCorMon1, primary haplotype.</title>
        <authorList>
            <person name="Rutz C."/>
            <person name="Fungtammasan C."/>
            <person name="Mountcastle J."/>
            <person name="Formenti G."/>
            <person name="Chow W."/>
            <person name="Howe K."/>
            <person name="Steele M.P."/>
            <person name="Fernandes J."/>
            <person name="Gilbert M.T.P."/>
            <person name="Fedrigo O."/>
            <person name="Jarvis E.D."/>
            <person name="Gemmell N."/>
        </authorList>
    </citation>
    <scope>NUCLEOTIDE SEQUENCE [LARGE SCALE GENOMIC DNA]</scope>
</reference>
<accession>A0A8U7P876</accession>
<dbReference type="PANTHER" id="PTHR15327">
    <property type="entry name" value="MICROFIBRIL-ASSOCIATED PROTEIN"/>
    <property type="match status" value="1"/>
</dbReference>